<proteinExistence type="inferred from homology"/>
<evidence type="ECO:0000256" key="7">
    <source>
        <dbReference type="ARBA" id="ARBA00022801"/>
    </source>
</evidence>
<dbReference type="Gene3D" id="3.40.50.1820">
    <property type="entry name" value="alpha/beta hydrolase"/>
    <property type="match status" value="1"/>
</dbReference>
<dbReference type="NCBIfam" id="TIGR01249">
    <property type="entry name" value="pro_imino_pep_1"/>
    <property type="match status" value="1"/>
</dbReference>
<keyword evidence="6 8" id="KW-0645">Protease</keyword>
<dbReference type="InterPro" id="IPR005944">
    <property type="entry name" value="Pro_iminopeptidase"/>
</dbReference>
<comment type="subcellular location">
    <subcellularLocation>
        <location evidence="2">Cytoplasm</location>
    </subcellularLocation>
</comment>
<dbReference type="Proteomes" id="UP000631312">
    <property type="component" value="Unassembled WGS sequence"/>
</dbReference>
<feature type="domain" description="AB hydrolase-1" evidence="10">
    <location>
        <begin position="66"/>
        <end position="326"/>
    </location>
</feature>
<reference evidence="11 12" key="1">
    <citation type="submission" date="2021-01" db="EMBL/GenBank/DDBJ databases">
        <title>Whole genome shotgun sequence of Actinoplanes lobatus NBRC 12513.</title>
        <authorList>
            <person name="Komaki H."/>
            <person name="Tamura T."/>
        </authorList>
    </citation>
    <scope>NUCLEOTIDE SEQUENCE [LARGE SCALE GENOMIC DNA]</scope>
    <source>
        <strain evidence="11 12">NBRC 12513</strain>
    </source>
</reference>
<keyword evidence="7 8" id="KW-0378">Hydrolase</keyword>
<comment type="similarity">
    <text evidence="3 8">Belongs to the peptidase S33 family.</text>
</comment>
<dbReference type="PIRSF" id="PIRSF006431">
    <property type="entry name" value="Pept_S33"/>
    <property type="match status" value="1"/>
</dbReference>
<dbReference type="InterPro" id="IPR029058">
    <property type="entry name" value="AB_hydrolase_fold"/>
</dbReference>
<comment type="caution">
    <text evidence="11">The sequence shown here is derived from an EMBL/GenBank/DDBJ whole genome shotgun (WGS) entry which is preliminary data.</text>
</comment>
<keyword evidence="5" id="KW-0963">Cytoplasm</keyword>
<organism evidence="11 12">
    <name type="scientific">Actinoplanes lobatus</name>
    <dbReference type="NCBI Taxonomy" id="113568"/>
    <lineage>
        <taxon>Bacteria</taxon>
        <taxon>Bacillati</taxon>
        <taxon>Actinomycetota</taxon>
        <taxon>Actinomycetes</taxon>
        <taxon>Micromonosporales</taxon>
        <taxon>Micromonosporaceae</taxon>
        <taxon>Actinoplanes</taxon>
    </lineage>
</organism>
<dbReference type="PANTHER" id="PTHR43722:SF1">
    <property type="entry name" value="PROLINE IMINOPEPTIDASE"/>
    <property type="match status" value="1"/>
</dbReference>
<dbReference type="EC" id="3.4.11.5" evidence="8"/>
<evidence type="ECO:0000256" key="2">
    <source>
        <dbReference type="ARBA" id="ARBA00004496"/>
    </source>
</evidence>
<evidence type="ECO:0000259" key="10">
    <source>
        <dbReference type="Pfam" id="PF00561"/>
    </source>
</evidence>
<dbReference type="Pfam" id="PF00561">
    <property type="entry name" value="Abhydrolase_1"/>
    <property type="match status" value="1"/>
</dbReference>
<evidence type="ECO:0000256" key="8">
    <source>
        <dbReference type="RuleBase" id="RU003421"/>
    </source>
</evidence>
<evidence type="ECO:0000256" key="1">
    <source>
        <dbReference type="ARBA" id="ARBA00001585"/>
    </source>
</evidence>
<dbReference type="InterPro" id="IPR000073">
    <property type="entry name" value="AB_hydrolase_1"/>
</dbReference>
<keyword evidence="12" id="KW-1185">Reference proteome</keyword>
<dbReference type="InterPro" id="IPR002410">
    <property type="entry name" value="Peptidase_S33"/>
</dbReference>
<sequence>MHRRGENATAFEGIKGVRGKYERGWITGMGGLYPEIEPYAQGMLDVGEGHRIYWETCGNPLGKPALVLHGGPGSGAGSFWRRFFDPAVYRVVLFDQRGCGRSTPDAGDVRTDLSTNTMPHLLADIEKLRTHLEIGRWLVLGGSWGSALGLGYAQRHPDRVTEIVLFSVVTSTSAEHRWLTRDIGRIFPEQWERFRDAVPAADRDGNLPAAYARLLADPDETVRDRAARAWCAWENTLVSNLRDSRPDPRYENPAFRMTFTRLVTHYWAHDGWFADGELMAGMHRLATIPGVLVHGRLDLGSPADIPWRLAKAWPKARLELIDEAGHGTGQGIGNVVIDALDRFGSTTRPHPGPGAAASPPCERADGD</sequence>
<feature type="region of interest" description="Disordered" evidence="9">
    <location>
        <begin position="343"/>
        <end position="367"/>
    </location>
</feature>
<evidence type="ECO:0000256" key="9">
    <source>
        <dbReference type="SAM" id="MobiDB-lite"/>
    </source>
</evidence>
<keyword evidence="4 8" id="KW-0031">Aminopeptidase</keyword>
<gene>
    <name evidence="11" type="primary">pip</name>
    <name evidence="11" type="ORF">Alo02nite_90780</name>
</gene>
<comment type="catalytic activity">
    <reaction evidence="1 8">
        <text>Release of N-terminal proline from a peptide.</text>
        <dbReference type="EC" id="3.4.11.5"/>
    </reaction>
</comment>
<evidence type="ECO:0000256" key="6">
    <source>
        <dbReference type="ARBA" id="ARBA00022670"/>
    </source>
</evidence>
<evidence type="ECO:0000256" key="5">
    <source>
        <dbReference type="ARBA" id="ARBA00022490"/>
    </source>
</evidence>
<evidence type="ECO:0000313" key="12">
    <source>
        <dbReference type="Proteomes" id="UP000631312"/>
    </source>
</evidence>
<dbReference type="PRINTS" id="PR00793">
    <property type="entry name" value="PROAMNOPTASE"/>
</dbReference>
<evidence type="ECO:0000313" key="11">
    <source>
        <dbReference type="EMBL" id="GIE46180.1"/>
    </source>
</evidence>
<dbReference type="PRINTS" id="PR00111">
    <property type="entry name" value="ABHYDROLASE"/>
</dbReference>
<evidence type="ECO:0000256" key="3">
    <source>
        <dbReference type="ARBA" id="ARBA00010088"/>
    </source>
</evidence>
<dbReference type="EMBL" id="BOMP01000191">
    <property type="protein sequence ID" value="GIE46180.1"/>
    <property type="molecule type" value="Genomic_DNA"/>
</dbReference>
<name>A0ABQ4AYS8_9ACTN</name>
<evidence type="ECO:0000256" key="4">
    <source>
        <dbReference type="ARBA" id="ARBA00022438"/>
    </source>
</evidence>
<accession>A0ABQ4AYS8</accession>
<protein>
    <recommendedName>
        <fullName evidence="8">Proline iminopeptidase</fullName>
        <ecNumber evidence="8">3.4.11.5</ecNumber>
    </recommendedName>
</protein>
<dbReference type="SUPFAM" id="SSF53474">
    <property type="entry name" value="alpha/beta-Hydrolases"/>
    <property type="match status" value="1"/>
</dbReference>
<dbReference type="PANTHER" id="PTHR43722">
    <property type="entry name" value="PROLINE IMINOPEPTIDASE"/>
    <property type="match status" value="1"/>
</dbReference>